<evidence type="ECO:0000313" key="2">
    <source>
        <dbReference type="EMBL" id="KAL3537044.1"/>
    </source>
</evidence>
<evidence type="ECO:0000313" key="3">
    <source>
        <dbReference type="Proteomes" id="UP001630127"/>
    </source>
</evidence>
<proteinExistence type="predicted"/>
<protein>
    <submittedName>
        <fullName evidence="2">Uncharacterized protein</fullName>
    </submittedName>
</protein>
<evidence type="ECO:0000256" key="1">
    <source>
        <dbReference type="SAM" id="MobiDB-lite"/>
    </source>
</evidence>
<accession>A0ABD3B0M5</accession>
<dbReference type="Proteomes" id="UP001630127">
    <property type="component" value="Unassembled WGS sequence"/>
</dbReference>
<feature type="compositionally biased region" description="Polar residues" evidence="1">
    <location>
        <begin position="69"/>
        <end position="89"/>
    </location>
</feature>
<dbReference type="EMBL" id="JBJUIK010000001">
    <property type="protein sequence ID" value="KAL3537044.1"/>
    <property type="molecule type" value="Genomic_DNA"/>
</dbReference>
<name>A0ABD3B0M5_9GENT</name>
<feature type="compositionally biased region" description="Basic and acidic residues" evidence="1">
    <location>
        <begin position="1"/>
        <end position="14"/>
    </location>
</feature>
<organism evidence="2 3">
    <name type="scientific">Cinchona calisaya</name>
    <dbReference type="NCBI Taxonomy" id="153742"/>
    <lineage>
        <taxon>Eukaryota</taxon>
        <taxon>Viridiplantae</taxon>
        <taxon>Streptophyta</taxon>
        <taxon>Embryophyta</taxon>
        <taxon>Tracheophyta</taxon>
        <taxon>Spermatophyta</taxon>
        <taxon>Magnoliopsida</taxon>
        <taxon>eudicotyledons</taxon>
        <taxon>Gunneridae</taxon>
        <taxon>Pentapetalae</taxon>
        <taxon>asterids</taxon>
        <taxon>lamiids</taxon>
        <taxon>Gentianales</taxon>
        <taxon>Rubiaceae</taxon>
        <taxon>Cinchonoideae</taxon>
        <taxon>Cinchoneae</taxon>
        <taxon>Cinchona</taxon>
    </lineage>
</organism>
<feature type="region of interest" description="Disordered" evidence="1">
    <location>
        <begin position="1"/>
        <end position="30"/>
    </location>
</feature>
<reference evidence="2 3" key="1">
    <citation type="submission" date="2024-11" db="EMBL/GenBank/DDBJ databases">
        <title>A near-complete genome assembly of Cinchona calisaya.</title>
        <authorList>
            <person name="Lian D.C."/>
            <person name="Zhao X.W."/>
            <person name="Wei L."/>
        </authorList>
    </citation>
    <scope>NUCLEOTIDE SEQUENCE [LARGE SCALE GENOMIC DNA]</scope>
    <source>
        <tissue evidence="2">Nenye</tissue>
    </source>
</reference>
<gene>
    <name evidence="2" type="ORF">ACH5RR_000410</name>
</gene>
<dbReference type="AlphaFoldDB" id="A0ABD3B0M5"/>
<keyword evidence="3" id="KW-1185">Reference proteome</keyword>
<comment type="caution">
    <text evidence="2">The sequence shown here is derived from an EMBL/GenBank/DDBJ whole genome shotgun (WGS) entry which is preliminary data.</text>
</comment>
<sequence>MEGGRGREKRKEDGEVVAGSEGKGKEDEEVVAGVVEVVESGGNSGWVRYGVGEKEGGGFPSIFLPFSGGPSSANTTESLSSTGEHVSCS</sequence>
<feature type="region of interest" description="Disordered" evidence="1">
    <location>
        <begin position="62"/>
        <end position="89"/>
    </location>
</feature>